<dbReference type="Proteomes" id="UP001187531">
    <property type="component" value="Unassembled WGS sequence"/>
</dbReference>
<keyword evidence="2" id="KW-1185">Reference proteome</keyword>
<organism evidence="1 2">
    <name type="scientific">Artemia franciscana</name>
    <name type="common">Brine shrimp</name>
    <name type="synonym">Artemia sanfranciscana</name>
    <dbReference type="NCBI Taxonomy" id="6661"/>
    <lineage>
        <taxon>Eukaryota</taxon>
        <taxon>Metazoa</taxon>
        <taxon>Ecdysozoa</taxon>
        <taxon>Arthropoda</taxon>
        <taxon>Crustacea</taxon>
        <taxon>Branchiopoda</taxon>
        <taxon>Anostraca</taxon>
        <taxon>Artemiidae</taxon>
        <taxon>Artemia</taxon>
    </lineage>
</organism>
<evidence type="ECO:0000313" key="1">
    <source>
        <dbReference type="EMBL" id="KAK2718616.1"/>
    </source>
</evidence>
<proteinExistence type="predicted"/>
<comment type="caution">
    <text evidence="1">The sequence shown here is derived from an EMBL/GenBank/DDBJ whole genome shotgun (WGS) entry which is preliminary data.</text>
</comment>
<evidence type="ECO:0000313" key="2">
    <source>
        <dbReference type="Proteomes" id="UP001187531"/>
    </source>
</evidence>
<gene>
    <name evidence="1" type="ORF">QYM36_005830</name>
</gene>
<accession>A0AA88LAU8</accession>
<dbReference type="AlphaFoldDB" id="A0AA88LAU8"/>
<sequence length="140" mass="16137">MFAVWYYATFQTVWCCSREVSELPTVARKENSNRERECRKISLFGFCYGSHEEYRLPEANLQAYDSNTSVNSSTLRSDVKKAYAKPLTVPETYQKLSNLFLGLKEKDKGKQQIMSTSTVKDLIAEQLEATQTDLEKTKKK</sequence>
<reference evidence="1" key="1">
    <citation type="submission" date="2023-07" db="EMBL/GenBank/DDBJ databases">
        <title>Chromosome-level genome assembly of Artemia franciscana.</title>
        <authorList>
            <person name="Jo E."/>
        </authorList>
    </citation>
    <scope>NUCLEOTIDE SEQUENCE</scope>
    <source>
        <tissue evidence="1">Whole body</tissue>
    </source>
</reference>
<dbReference type="EMBL" id="JAVRJZ010000009">
    <property type="protein sequence ID" value="KAK2718616.1"/>
    <property type="molecule type" value="Genomic_DNA"/>
</dbReference>
<protein>
    <submittedName>
        <fullName evidence="1">Uncharacterized protein</fullName>
    </submittedName>
</protein>
<name>A0AA88LAU8_ARTSF</name>